<dbReference type="WBParaSite" id="GPLIN_001615800">
    <property type="protein sequence ID" value="GPLIN_001615800"/>
    <property type="gene ID" value="GPLIN_001615800"/>
</dbReference>
<dbReference type="Proteomes" id="UP000050741">
    <property type="component" value="Unassembled WGS sequence"/>
</dbReference>
<reference evidence="2" key="2">
    <citation type="submission" date="2014-05" db="EMBL/GenBank/DDBJ databases">
        <title>The genome and life-stage specific transcriptomes of Globodera pallida elucidate key aspects of plant parasitism by a cyst nematode.</title>
        <authorList>
            <person name="Cotton J.A."/>
            <person name="Lilley C.J."/>
            <person name="Jones L.M."/>
            <person name="Kikuchi T."/>
            <person name="Reid A.J."/>
            <person name="Thorpe P."/>
            <person name="Tsai I.J."/>
            <person name="Beasley H."/>
            <person name="Blok V."/>
            <person name="Cock P.J.A."/>
            <person name="Van den Akker S.E."/>
            <person name="Holroyd N."/>
            <person name="Hunt M."/>
            <person name="Mantelin S."/>
            <person name="Naghra H."/>
            <person name="Pain A."/>
            <person name="Palomares-Rius J.E."/>
            <person name="Zarowiecki M."/>
            <person name="Berriman M."/>
            <person name="Jones J.T."/>
            <person name="Urwin P.E."/>
        </authorList>
    </citation>
    <scope>NUCLEOTIDE SEQUENCE [LARGE SCALE GENOMIC DNA]</scope>
    <source>
        <strain evidence="2">Lindley</strain>
    </source>
</reference>
<feature type="region of interest" description="Disordered" evidence="1">
    <location>
        <begin position="101"/>
        <end position="138"/>
    </location>
</feature>
<evidence type="ECO:0000313" key="3">
    <source>
        <dbReference type="WBParaSite" id="GPLIN_001615800"/>
    </source>
</evidence>
<evidence type="ECO:0000256" key="1">
    <source>
        <dbReference type="SAM" id="MobiDB-lite"/>
    </source>
</evidence>
<evidence type="ECO:0000313" key="2">
    <source>
        <dbReference type="Proteomes" id="UP000050741"/>
    </source>
</evidence>
<protein>
    <submittedName>
        <fullName evidence="3">TPM_phosphatase domain-containing protein</fullName>
    </submittedName>
</protein>
<feature type="compositionally biased region" description="Polar residues" evidence="1">
    <location>
        <begin position="101"/>
        <end position="122"/>
    </location>
</feature>
<accession>A0A183CTF0</accession>
<dbReference type="AlphaFoldDB" id="A0A183CTF0"/>
<sequence length="138" mass="15445">MLQNQLTDLLQEHTEAHPCKRITFVMLNADDEKVENRRFWTASNWNVNIKPIEVVELYRKAIPFVTKADYAQALNSIAENFLSMAASRLKVPFTEAPIVTANNNTGPMDGAGTQQNNAVVEQQSEKIPAEQTVDAQSN</sequence>
<reference evidence="3" key="3">
    <citation type="submission" date="2016-06" db="UniProtKB">
        <authorList>
            <consortium name="WormBaseParasite"/>
        </authorList>
    </citation>
    <scope>IDENTIFICATION</scope>
</reference>
<name>A0A183CTF0_GLOPA</name>
<reference evidence="2" key="1">
    <citation type="submission" date="2013-12" db="EMBL/GenBank/DDBJ databases">
        <authorList>
            <person name="Aslett M."/>
        </authorList>
    </citation>
    <scope>NUCLEOTIDE SEQUENCE [LARGE SCALE GENOMIC DNA]</scope>
    <source>
        <strain evidence="2">Lindley</strain>
    </source>
</reference>
<keyword evidence="2" id="KW-1185">Reference proteome</keyword>
<proteinExistence type="predicted"/>
<organism evidence="2 3">
    <name type="scientific">Globodera pallida</name>
    <name type="common">Potato cyst nematode worm</name>
    <name type="synonym">Heterodera pallida</name>
    <dbReference type="NCBI Taxonomy" id="36090"/>
    <lineage>
        <taxon>Eukaryota</taxon>
        <taxon>Metazoa</taxon>
        <taxon>Ecdysozoa</taxon>
        <taxon>Nematoda</taxon>
        <taxon>Chromadorea</taxon>
        <taxon>Rhabditida</taxon>
        <taxon>Tylenchina</taxon>
        <taxon>Tylenchomorpha</taxon>
        <taxon>Tylenchoidea</taxon>
        <taxon>Heteroderidae</taxon>
        <taxon>Heteroderinae</taxon>
        <taxon>Globodera</taxon>
    </lineage>
</organism>